<dbReference type="Proteomes" id="UP000580250">
    <property type="component" value="Unassembled WGS sequence"/>
</dbReference>
<dbReference type="EMBL" id="CAJEWN010000002">
    <property type="protein sequence ID" value="CAD2123519.1"/>
    <property type="molecule type" value="Genomic_DNA"/>
</dbReference>
<evidence type="ECO:0000313" key="3">
    <source>
        <dbReference type="Proteomes" id="UP000580250"/>
    </source>
</evidence>
<protein>
    <submittedName>
        <fullName evidence="2">Uncharacterized protein</fullName>
    </submittedName>
</protein>
<feature type="compositionally biased region" description="Polar residues" evidence="1">
    <location>
        <begin position="144"/>
        <end position="157"/>
    </location>
</feature>
<evidence type="ECO:0000256" key="1">
    <source>
        <dbReference type="SAM" id="MobiDB-lite"/>
    </source>
</evidence>
<name>A0A6V7TLW4_MELEN</name>
<comment type="caution">
    <text evidence="2">The sequence shown here is derived from an EMBL/GenBank/DDBJ whole genome shotgun (WGS) entry which is preliminary data.</text>
</comment>
<proteinExistence type="predicted"/>
<reference evidence="2 3" key="1">
    <citation type="submission" date="2020-08" db="EMBL/GenBank/DDBJ databases">
        <authorList>
            <person name="Koutsovoulos G."/>
            <person name="Danchin GJ E."/>
        </authorList>
    </citation>
    <scope>NUCLEOTIDE SEQUENCE [LARGE SCALE GENOMIC DNA]</scope>
</reference>
<organism evidence="2 3">
    <name type="scientific">Meloidogyne enterolobii</name>
    <name type="common">Root-knot nematode worm</name>
    <name type="synonym">Meloidogyne mayaguensis</name>
    <dbReference type="NCBI Taxonomy" id="390850"/>
    <lineage>
        <taxon>Eukaryota</taxon>
        <taxon>Metazoa</taxon>
        <taxon>Ecdysozoa</taxon>
        <taxon>Nematoda</taxon>
        <taxon>Chromadorea</taxon>
        <taxon>Rhabditida</taxon>
        <taxon>Tylenchina</taxon>
        <taxon>Tylenchomorpha</taxon>
        <taxon>Tylenchoidea</taxon>
        <taxon>Meloidogynidae</taxon>
        <taxon>Meloidogyninae</taxon>
        <taxon>Meloidogyne</taxon>
    </lineage>
</organism>
<sequence length="173" mass="20451">MTKNPKIKRWFDRIEDEEYLKEYIHGIIALYEYGEVSMNNFLKYLNIQHRVVEFVLAAHGICIYNNHSNTSKKSVDVDLQKLIAKIENNFTSINVTKETINEIKSFYTIKSKNKKNKNSEGETEEEGNSDNEHDSEELDEDAHQFQTTQPTNLFQTPEDQDDDYWEKWNESTM</sequence>
<feature type="region of interest" description="Disordered" evidence="1">
    <location>
        <begin position="114"/>
        <end position="173"/>
    </location>
</feature>
<gene>
    <name evidence="2" type="ORF">MENT_LOCUS473</name>
</gene>
<evidence type="ECO:0000313" key="2">
    <source>
        <dbReference type="EMBL" id="CAD2123519.1"/>
    </source>
</evidence>
<dbReference type="AlphaFoldDB" id="A0A6V7TLW4"/>
<feature type="compositionally biased region" description="Acidic residues" evidence="1">
    <location>
        <begin position="121"/>
        <end position="140"/>
    </location>
</feature>
<accession>A0A6V7TLW4</accession>